<reference evidence="1" key="2">
    <citation type="journal article" date="2015" name="Fish Shellfish Immunol.">
        <title>Early steps in the European eel (Anguilla anguilla)-Vibrio vulnificus interaction in the gills: Role of the RtxA13 toxin.</title>
        <authorList>
            <person name="Callol A."/>
            <person name="Pajuelo D."/>
            <person name="Ebbesson L."/>
            <person name="Teles M."/>
            <person name="MacKenzie S."/>
            <person name="Amaro C."/>
        </authorList>
    </citation>
    <scope>NUCLEOTIDE SEQUENCE</scope>
</reference>
<sequence length="20" mass="2181">MTVLSTVNKNDVYSTINPAI</sequence>
<dbReference type="EMBL" id="GBXM01059360">
    <property type="protein sequence ID" value="JAH49217.1"/>
    <property type="molecule type" value="Transcribed_RNA"/>
</dbReference>
<organism evidence="1">
    <name type="scientific">Anguilla anguilla</name>
    <name type="common">European freshwater eel</name>
    <name type="synonym">Muraena anguilla</name>
    <dbReference type="NCBI Taxonomy" id="7936"/>
    <lineage>
        <taxon>Eukaryota</taxon>
        <taxon>Metazoa</taxon>
        <taxon>Chordata</taxon>
        <taxon>Craniata</taxon>
        <taxon>Vertebrata</taxon>
        <taxon>Euteleostomi</taxon>
        <taxon>Actinopterygii</taxon>
        <taxon>Neopterygii</taxon>
        <taxon>Teleostei</taxon>
        <taxon>Anguilliformes</taxon>
        <taxon>Anguillidae</taxon>
        <taxon>Anguilla</taxon>
    </lineage>
</organism>
<protein>
    <submittedName>
        <fullName evidence="1">Uncharacterized protein</fullName>
    </submittedName>
</protein>
<proteinExistence type="predicted"/>
<name>A0A0E9T732_ANGAN</name>
<accession>A0A0E9T732</accession>
<dbReference type="AlphaFoldDB" id="A0A0E9T732"/>
<evidence type="ECO:0000313" key="1">
    <source>
        <dbReference type="EMBL" id="JAH49217.1"/>
    </source>
</evidence>
<reference evidence="1" key="1">
    <citation type="submission" date="2014-11" db="EMBL/GenBank/DDBJ databases">
        <authorList>
            <person name="Amaro Gonzalez C."/>
        </authorList>
    </citation>
    <scope>NUCLEOTIDE SEQUENCE</scope>
</reference>